<dbReference type="GO" id="GO:0047617">
    <property type="term" value="F:fatty acyl-CoA hydrolase activity"/>
    <property type="evidence" value="ECO:0007669"/>
    <property type="project" value="TreeGrafter"/>
</dbReference>
<keyword evidence="4" id="KW-1185">Reference proteome</keyword>
<comment type="similarity">
    <text evidence="1">Belongs to the 4-hydroxybenzoyl-CoA thioesterase family.</text>
</comment>
<dbReference type="Proteomes" id="UP000238042">
    <property type="component" value="Unassembled WGS sequence"/>
</dbReference>
<dbReference type="SUPFAM" id="SSF54637">
    <property type="entry name" value="Thioesterase/thiol ester dehydrase-isomerase"/>
    <property type="match status" value="1"/>
</dbReference>
<evidence type="ECO:0000256" key="2">
    <source>
        <dbReference type="ARBA" id="ARBA00022801"/>
    </source>
</evidence>
<comment type="caution">
    <text evidence="3">The sequence shown here is derived from an EMBL/GenBank/DDBJ whole genome shotgun (WGS) entry which is preliminary data.</text>
</comment>
<organism evidence="3 4">
    <name type="scientific">Apibacter adventoris</name>
    <dbReference type="NCBI Taxonomy" id="1679466"/>
    <lineage>
        <taxon>Bacteria</taxon>
        <taxon>Pseudomonadati</taxon>
        <taxon>Bacteroidota</taxon>
        <taxon>Flavobacteriia</taxon>
        <taxon>Flavobacteriales</taxon>
        <taxon>Weeksellaceae</taxon>
        <taxon>Apibacter</taxon>
    </lineage>
</organism>
<evidence type="ECO:0000313" key="3">
    <source>
        <dbReference type="EMBL" id="PQL91046.1"/>
    </source>
</evidence>
<dbReference type="PANTHER" id="PTHR31793">
    <property type="entry name" value="4-HYDROXYBENZOYL-COA THIOESTERASE FAMILY MEMBER"/>
    <property type="match status" value="1"/>
</dbReference>
<reference evidence="3 4" key="1">
    <citation type="submission" date="2018-02" db="EMBL/GenBank/DDBJ databases">
        <title>Genome sequences of Apibacter spp., gut symbionts of Asian honey bees.</title>
        <authorList>
            <person name="Kwong W.K."/>
            <person name="Steele M.I."/>
            <person name="Moran N.A."/>
        </authorList>
    </citation>
    <scope>NUCLEOTIDE SEQUENCE [LARGE SCALE GENOMIC DNA]</scope>
    <source>
        <strain evidence="4">wkB301</strain>
    </source>
</reference>
<keyword evidence="2" id="KW-0378">Hydrolase</keyword>
<name>A0A2S8A991_9FLAO</name>
<dbReference type="OrthoDB" id="9800856at2"/>
<dbReference type="CDD" id="cd00586">
    <property type="entry name" value="4HBT"/>
    <property type="match status" value="1"/>
</dbReference>
<gene>
    <name evidence="3" type="ORF">C4S77_09330</name>
</gene>
<evidence type="ECO:0000313" key="4">
    <source>
        <dbReference type="Proteomes" id="UP000238042"/>
    </source>
</evidence>
<accession>A0A2S8A991</accession>
<dbReference type="RefSeq" id="WP_105247311.1">
    <property type="nucleotide sequence ID" value="NZ_PSZM01000043.1"/>
</dbReference>
<dbReference type="InterPro" id="IPR050563">
    <property type="entry name" value="4-hydroxybenzoyl-CoA_TE"/>
</dbReference>
<dbReference type="PANTHER" id="PTHR31793:SF27">
    <property type="entry name" value="NOVEL THIOESTERASE SUPERFAMILY DOMAIN AND SAPOSIN A-TYPE DOMAIN CONTAINING PROTEIN (0610012H03RIK)"/>
    <property type="match status" value="1"/>
</dbReference>
<dbReference type="Gene3D" id="3.10.129.10">
    <property type="entry name" value="Hotdog Thioesterase"/>
    <property type="match status" value="1"/>
</dbReference>
<dbReference type="PIRSF" id="PIRSF003230">
    <property type="entry name" value="YbgC"/>
    <property type="match status" value="1"/>
</dbReference>
<dbReference type="NCBIfam" id="TIGR00051">
    <property type="entry name" value="YbgC/FadM family acyl-CoA thioesterase"/>
    <property type="match status" value="1"/>
</dbReference>
<dbReference type="Pfam" id="PF13279">
    <property type="entry name" value="4HBT_2"/>
    <property type="match status" value="1"/>
</dbReference>
<proteinExistence type="inferred from homology"/>
<evidence type="ECO:0000256" key="1">
    <source>
        <dbReference type="ARBA" id="ARBA00005953"/>
    </source>
</evidence>
<protein>
    <submittedName>
        <fullName evidence="3">Thioesterase</fullName>
    </submittedName>
</protein>
<sequence>MIKVTTKVRVRYSETDQMGYVYYGNYPQYFEVGRVELFRYIGLPYKDIEEYGIMLPVANLSIKYIKPAKYDDELLITTTVKKLPEGARIVFEYEIKNQEDILLTKGDTTLYFMDKNSGKILRCPEQILNIMKPFFE</sequence>
<dbReference type="EMBL" id="PSZM01000043">
    <property type="protein sequence ID" value="PQL91046.1"/>
    <property type="molecule type" value="Genomic_DNA"/>
</dbReference>
<dbReference type="AlphaFoldDB" id="A0A2S8A991"/>
<dbReference type="InterPro" id="IPR029069">
    <property type="entry name" value="HotDog_dom_sf"/>
</dbReference>
<dbReference type="InterPro" id="IPR006684">
    <property type="entry name" value="YbgC/YbaW"/>
</dbReference>